<name>A0A0N8KRK5_9EURY</name>
<protein>
    <submittedName>
        <fullName evidence="1">Uncharacterized protein</fullName>
    </submittedName>
</protein>
<gene>
    <name evidence="1" type="ORF">MPEBLZ_00216</name>
</gene>
<reference evidence="1 2" key="1">
    <citation type="submission" date="2015-09" db="EMBL/GenBank/DDBJ databases">
        <title>A metagenomics-based metabolic model of nitrate-dependent anaerobic oxidation of methane by Methanoperedens-like archaea.</title>
        <authorList>
            <person name="Arshad A."/>
            <person name="Speth D.R."/>
            <person name="De Graaf R.M."/>
            <person name="Op Den Camp H.J."/>
            <person name="Jetten M.S."/>
            <person name="Welte C.U."/>
        </authorList>
    </citation>
    <scope>NUCLEOTIDE SEQUENCE [LARGE SCALE GENOMIC DNA]</scope>
</reference>
<proteinExistence type="predicted"/>
<evidence type="ECO:0000313" key="2">
    <source>
        <dbReference type="Proteomes" id="UP000050360"/>
    </source>
</evidence>
<sequence>MKKKLATCIISVLLVSFVAASVASATPVDAPSSHLPGNIDNRGYGLTDTAWDDVKWSTTPSNSHNNQYPPYFQMKWSTGYASYLSAWTNLPGGTIDTLAKYNGWINYGYTWSSIVPNSNYETEVQVKGVGTTGNPYNMQVRFYAYDSSVSDYNYIVLDNIGLTV</sequence>
<dbReference type="AlphaFoldDB" id="A0A0N8KRK5"/>
<dbReference type="EMBL" id="LKCM01000018">
    <property type="protein sequence ID" value="KPQ45194.1"/>
    <property type="molecule type" value="Genomic_DNA"/>
</dbReference>
<evidence type="ECO:0000313" key="1">
    <source>
        <dbReference type="EMBL" id="KPQ45194.1"/>
    </source>
</evidence>
<accession>A0A0N8KRK5</accession>
<comment type="caution">
    <text evidence="1">The sequence shown here is derived from an EMBL/GenBank/DDBJ whole genome shotgun (WGS) entry which is preliminary data.</text>
</comment>
<dbReference type="Proteomes" id="UP000050360">
    <property type="component" value="Unassembled WGS sequence"/>
</dbReference>
<organism evidence="1 2">
    <name type="scientific">Candidatus Methanoperedens nitratireducens</name>
    <dbReference type="NCBI Taxonomy" id="1392998"/>
    <lineage>
        <taxon>Archaea</taxon>
        <taxon>Methanobacteriati</taxon>
        <taxon>Methanobacteriota</taxon>
        <taxon>Stenosarchaea group</taxon>
        <taxon>Methanomicrobia</taxon>
        <taxon>Methanosarcinales</taxon>
        <taxon>ANME-2 cluster</taxon>
        <taxon>Candidatus Methanoperedentaceae</taxon>
        <taxon>Candidatus Methanoperedens</taxon>
    </lineage>
</organism>